<dbReference type="Pfam" id="PF01476">
    <property type="entry name" value="LysM"/>
    <property type="match status" value="1"/>
</dbReference>
<dbReference type="PANTHER" id="PTHR33734:SF22">
    <property type="entry name" value="MEMBRANE-BOUND LYTIC MUREIN TRANSGLYCOSYLASE D"/>
    <property type="match status" value="1"/>
</dbReference>
<evidence type="ECO:0000313" key="3">
    <source>
        <dbReference type="Proteomes" id="UP001239169"/>
    </source>
</evidence>
<reference evidence="2 3" key="1">
    <citation type="submission" date="2023-04" db="EMBL/GenBank/DDBJ databases">
        <title>Bacteria Genome Submission.</title>
        <authorList>
            <person name="Isaac P."/>
        </authorList>
    </citation>
    <scope>NUCLEOTIDE SEQUENCE [LARGE SCALE GENOMIC DNA]</scope>
    <source>
        <strain evidence="2 3">SampleS7P1</strain>
    </source>
</reference>
<dbReference type="Gene3D" id="3.10.350.10">
    <property type="entry name" value="LysM domain"/>
    <property type="match status" value="1"/>
</dbReference>
<dbReference type="SMART" id="SM00257">
    <property type="entry name" value="LysM"/>
    <property type="match status" value="1"/>
</dbReference>
<dbReference type="PANTHER" id="PTHR33734">
    <property type="entry name" value="LYSM DOMAIN-CONTAINING GPI-ANCHORED PROTEIN 2"/>
    <property type="match status" value="1"/>
</dbReference>
<feature type="domain" description="LysM" evidence="1">
    <location>
        <begin position="24"/>
        <end position="68"/>
    </location>
</feature>
<gene>
    <name evidence="2" type="ORF">QJS64_05635</name>
</gene>
<evidence type="ECO:0000313" key="2">
    <source>
        <dbReference type="EMBL" id="WGX77209.1"/>
    </source>
</evidence>
<dbReference type="InterPro" id="IPR036779">
    <property type="entry name" value="LysM_dom_sf"/>
</dbReference>
<dbReference type="Proteomes" id="UP001239169">
    <property type="component" value="Chromosome"/>
</dbReference>
<evidence type="ECO:0000259" key="1">
    <source>
        <dbReference type="PROSITE" id="PS51782"/>
    </source>
</evidence>
<organism evidence="2 3">
    <name type="scientific">Paraclostridium bifermentans</name>
    <name type="common">Clostridium bifermentans</name>
    <dbReference type="NCBI Taxonomy" id="1490"/>
    <lineage>
        <taxon>Bacteria</taxon>
        <taxon>Bacillati</taxon>
        <taxon>Bacillota</taxon>
        <taxon>Clostridia</taxon>
        <taxon>Peptostreptococcales</taxon>
        <taxon>Peptostreptococcaceae</taxon>
        <taxon>Paraclostridium</taxon>
    </lineage>
</organism>
<dbReference type="CDD" id="cd00118">
    <property type="entry name" value="LysM"/>
    <property type="match status" value="1"/>
</dbReference>
<dbReference type="SUPFAM" id="SSF54106">
    <property type="entry name" value="LysM domain"/>
    <property type="match status" value="1"/>
</dbReference>
<keyword evidence="3" id="KW-1185">Reference proteome</keyword>
<accession>A0ABY8R6M2</accession>
<dbReference type="InterPro" id="IPR018392">
    <property type="entry name" value="LysM"/>
</dbReference>
<dbReference type="EMBL" id="CP124685">
    <property type="protein sequence ID" value="WGX77209.1"/>
    <property type="molecule type" value="Genomic_DNA"/>
</dbReference>
<sequence>MFTEQILLNEYKESDIKDKKSENIYYTVKNGDTLSKIAQIYNTTYEHLADINNISNPNLIYPGQKIRIN</sequence>
<protein>
    <submittedName>
        <fullName evidence="2">LysM domain-containing protein</fullName>
    </submittedName>
</protein>
<dbReference type="PROSITE" id="PS51782">
    <property type="entry name" value="LYSM"/>
    <property type="match status" value="1"/>
</dbReference>
<proteinExistence type="predicted"/>
<name>A0ABY8R6M2_PARBF</name>